<dbReference type="Pfam" id="PF01709">
    <property type="entry name" value="Transcrip_reg"/>
    <property type="match status" value="1"/>
</dbReference>
<evidence type="ECO:0000313" key="6">
    <source>
        <dbReference type="EMBL" id="OGK41859.1"/>
    </source>
</evidence>
<evidence type="ECO:0008006" key="8">
    <source>
        <dbReference type="Google" id="ProtNLM"/>
    </source>
</evidence>
<evidence type="ECO:0000259" key="5">
    <source>
        <dbReference type="Pfam" id="PF20772"/>
    </source>
</evidence>
<dbReference type="FunFam" id="1.10.10.200:FF:000002">
    <property type="entry name" value="Probable transcriptional regulatory protein CLM62_37755"/>
    <property type="match status" value="1"/>
</dbReference>
<dbReference type="EMBL" id="MGAF01000015">
    <property type="protein sequence ID" value="OGK41859.1"/>
    <property type="molecule type" value="Genomic_DNA"/>
</dbReference>
<comment type="caution">
    <text evidence="6">The sequence shown here is derived from an EMBL/GenBank/DDBJ whole genome shotgun (WGS) entry which is preliminary data.</text>
</comment>
<dbReference type="SUPFAM" id="SSF75625">
    <property type="entry name" value="YebC-like"/>
    <property type="match status" value="1"/>
</dbReference>
<proteinExistence type="inferred from homology"/>
<dbReference type="Gene3D" id="3.30.70.980">
    <property type="match status" value="1"/>
</dbReference>
<dbReference type="GO" id="GO:0005737">
    <property type="term" value="C:cytoplasm"/>
    <property type="evidence" value="ECO:0007669"/>
    <property type="project" value="UniProtKB-ARBA"/>
</dbReference>
<dbReference type="InterPro" id="IPR017856">
    <property type="entry name" value="Integrase-like_N"/>
</dbReference>
<dbReference type="PANTHER" id="PTHR12532:SF0">
    <property type="entry name" value="TRANSLATIONAL ACTIVATOR OF CYTOCHROME C OXIDASE 1"/>
    <property type="match status" value="1"/>
</dbReference>
<keyword evidence="3" id="KW-0804">Transcription</keyword>
<accession>A0A1F7IER6</accession>
<reference evidence="6 7" key="1">
    <citation type="journal article" date="2016" name="Nat. Commun.">
        <title>Thousands of microbial genomes shed light on interconnected biogeochemical processes in an aquifer system.</title>
        <authorList>
            <person name="Anantharaman K."/>
            <person name="Brown C.T."/>
            <person name="Hug L.A."/>
            <person name="Sharon I."/>
            <person name="Castelle C.J."/>
            <person name="Probst A.J."/>
            <person name="Thomas B.C."/>
            <person name="Singh A."/>
            <person name="Wilkins M.J."/>
            <person name="Karaoz U."/>
            <person name="Brodie E.L."/>
            <person name="Williams K.H."/>
            <person name="Hubbard S.S."/>
            <person name="Banfield J.F."/>
        </authorList>
    </citation>
    <scope>NUCLEOTIDE SEQUENCE [LARGE SCALE GENOMIC DNA]</scope>
</reference>
<feature type="domain" description="TACO1/YebC-like second and third" evidence="4">
    <location>
        <begin position="84"/>
        <end position="138"/>
    </location>
</feature>
<dbReference type="Pfam" id="PF20772">
    <property type="entry name" value="TACO1_YebC_N"/>
    <property type="match status" value="1"/>
</dbReference>
<dbReference type="InterPro" id="IPR002876">
    <property type="entry name" value="Transcrip_reg_TACO1-like"/>
</dbReference>
<dbReference type="Proteomes" id="UP000179270">
    <property type="component" value="Unassembled WGS sequence"/>
</dbReference>
<sequence>MSGHNKWSKIKKGKEIKDKQKSSVFSKLTRIITLAVIEGGGITDPENNIKLRLAIEKAKNLNFPKDNIERAVEKGAGPNSQQLKEIIYEGFGPGGVALIILTATDNANRVLGEIRSALEIHGGKLGRQGSAVHFFKKNDWASYEAYSLLEISDENTAKKLLDLIEALENLEDVHKVFTNTTPQSK</sequence>
<dbReference type="InterPro" id="IPR049083">
    <property type="entry name" value="TACO1_YebC_N"/>
</dbReference>
<evidence type="ECO:0000256" key="2">
    <source>
        <dbReference type="ARBA" id="ARBA00023015"/>
    </source>
</evidence>
<comment type="similarity">
    <text evidence="1">Belongs to the TACO1 family.</text>
</comment>
<evidence type="ECO:0000313" key="7">
    <source>
        <dbReference type="Proteomes" id="UP000179270"/>
    </source>
</evidence>
<dbReference type="InterPro" id="IPR026564">
    <property type="entry name" value="Transcrip_reg_TACO1-like_dom3"/>
</dbReference>
<name>A0A1F7IER6_9BACT</name>
<dbReference type="PANTHER" id="PTHR12532">
    <property type="entry name" value="TRANSLATIONAL ACTIVATOR OF CYTOCHROME C OXIDASE 1"/>
    <property type="match status" value="1"/>
</dbReference>
<protein>
    <recommendedName>
        <fullName evidence="8">Transcriptional regulator</fullName>
    </recommendedName>
</protein>
<evidence type="ECO:0000256" key="1">
    <source>
        <dbReference type="ARBA" id="ARBA00008724"/>
    </source>
</evidence>
<dbReference type="InterPro" id="IPR048300">
    <property type="entry name" value="TACO1_YebC-like_2nd/3rd_dom"/>
</dbReference>
<evidence type="ECO:0000256" key="3">
    <source>
        <dbReference type="ARBA" id="ARBA00023163"/>
    </source>
</evidence>
<dbReference type="STRING" id="1802055.A3A74_02490"/>
<feature type="domain" description="TACO1/YebC-like N-terminal" evidence="5">
    <location>
        <begin position="5"/>
        <end position="77"/>
    </location>
</feature>
<evidence type="ECO:0000259" key="4">
    <source>
        <dbReference type="Pfam" id="PF01709"/>
    </source>
</evidence>
<organism evidence="6 7">
    <name type="scientific">Candidatus Roizmanbacteria bacterium RIFCSPLOWO2_01_FULL_35_13</name>
    <dbReference type="NCBI Taxonomy" id="1802055"/>
    <lineage>
        <taxon>Bacteria</taxon>
        <taxon>Candidatus Roizmaniibacteriota</taxon>
    </lineage>
</organism>
<dbReference type="AlphaFoldDB" id="A0A1F7IER6"/>
<gene>
    <name evidence="6" type="ORF">A3A74_02490</name>
</gene>
<keyword evidence="2" id="KW-0805">Transcription regulation</keyword>
<dbReference type="Gene3D" id="1.10.10.200">
    <property type="match status" value="1"/>
</dbReference>
<dbReference type="InterPro" id="IPR029072">
    <property type="entry name" value="YebC-like"/>
</dbReference>